<dbReference type="GO" id="GO:0035091">
    <property type="term" value="F:phosphatidylinositol binding"/>
    <property type="evidence" value="ECO:0007669"/>
    <property type="project" value="TreeGrafter"/>
</dbReference>
<gene>
    <name evidence="1" type="ORF">PACLA_8A040426</name>
</gene>
<dbReference type="AlphaFoldDB" id="A0A7D9J3W1"/>
<dbReference type="PROSITE" id="PS51257">
    <property type="entry name" value="PROKAR_LIPOPROTEIN"/>
    <property type="match status" value="1"/>
</dbReference>
<accession>A0A7D9J3W1</accession>
<dbReference type="InterPro" id="IPR016137">
    <property type="entry name" value="RGS"/>
</dbReference>
<dbReference type="PANTHER" id="PTHR22775">
    <property type="entry name" value="SORTING NEXIN"/>
    <property type="match status" value="1"/>
</dbReference>
<evidence type="ECO:0000313" key="1">
    <source>
        <dbReference type="EMBL" id="CAB4021373.1"/>
    </source>
</evidence>
<dbReference type="PANTHER" id="PTHR22775:SF44">
    <property type="entry name" value="SORTING NEXIN-14"/>
    <property type="match status" value="1"/>
</dbReference>
<protein>
    <submittedName>
        <fullName evidence="1">Uncharacterized protein</fullName>
    </submittedName>
</protein>
<dbReference type="EMBL" id="CACRXK020011402">
    <property type="protein sequence ID" value="CAB4021373.1"/>
    <property type="molecule type" value="Genomic_DNA"/>
</dbReference>
<dbReference type="Gene3D" id="1.10.167.10">
    <property type="entry name" value="Regulator of G-protein Signalling 4, domain 2"/>
    <property type="match status" value="1"/>
</dbReference>
<dbReference type="SUPFAM" id="SSF48097">
    <property type="entry name" value="Regulator of G-protein signaling, RGS"/>
    <property type="match status" value="1"/>
</dbReference>
<dbReference type="Pfam" id="PF02194">
    <property type="entry name" value="PXA"/>
    <property type="match status" value="1"/>
</dbReference>
<keyword evidence="2" id="KW-1185">Reference proteome</keyword>
<name>A0A7D9J3W1_PARCT</name>
<dbReference type="SMART" id="SM00315">
    <property type="entry name" value="RGS"/>
    <property type="match status" value="1"/>
</dbReference>
<dbReference type="InterPro" id="IPR036305">
    <property type="entry name" value="RGS_sf"/>
</dbReference>
<evidence type="ECO:0000313" key="2">
    <source>
        <dbReference type="Proteomes" id="UP001152795"/>
    </source>
</evidence>
<feature type="non-terminal residue" evidence="1">
    <location>
        <position position="1"/>
    </location>
</feature>
<organism evidence="1 2">
    <name type="scientific">Paramuricea clavata</name>
    <name type="common">Red gorgonian</name>
    <name type="synonym">Violescent sea-whip</name>
    <dbReference type="NCBI Taxonomy" id="317549"/>
    <lineage>
        <taxon>Eukaryota</taxon>
        <taxon>Metazoa</taxon>
        <taxon>Cnidaria</taxon>
        <taxon>Anthozoa</taxon>
        <taxon>Octocorallia</taxon>
        <taxon>Malacalcyonacea</taxon>
        <taxon>Plexauridae</taxon>
        <taxon>Paramuricea</taxon>
    </lineage>
</organism>
<dbReference type="Pfam" id="PF00615">
    <property type="entry name" value="RGS"/>
    <property type="match status" value="1"/>
</dbReference>
<dbReference type="OrthoDB" id="5957963at2759"/>
<comment type="caution">
    <text evidence="1">The sequence shown here is derived from an EMBL/GenBank/DDBJ whole genome shotgun (WGS) entry which is preliminary data.</text>
</comment>
<dbReference type="PROSITE" id="PS50132">
    <property type="entry name" value="RGS"/>
    <property type="match status" value="1"/>
</dbReference>
<dbReference type="PROSITE" id="PS51207">
    <property type="entry name" value="PXA"/>
    <property type="match status" value="1"/>
</dbReference>
<dbReference type="InterPro" id="IPR044926">
    <property type="entry name" value="RGS_subdomain_2"/>
</dbReference>
<dbReference type="InterPro" id="IPR003114">
    <property type="entry name" value="Phox_assoc"/>
</dbReference>
<dbReference type="Proteomes" id="UP001152795">
    <property type="component" value="Unassembled WGS sequence"/>
</dbReference>
<proteinExistence type="predicted"/>
<sequence length="507" mass="58575">MANLRNKEKEEIVREVLGIQPILIGSFFTLLILSCLLFRHFSLLTCLWAILTGGGLAYGILCNVPLFPSLLFWYKPREKADDSSQNAALNICSVCQKLKCQRHRPETSDIDLEPWRNLKLNKAIDAAIEQFLDLLLENYVYHWYREKLSSDERFVDELRTTLRFMFAVIYRRLKKIDVPTLIINKLVKNALQHLDSYLKVRRKLRTNPDSDFKDATSLVLEELGENMHIALHSRASEQQYQRQLVESLLPLLLPSSALGSRSTRGLFRELLVYAVFTTGIDTLVEADFVNQILLVLLDEESMEEPLEPCSDDVEALAEFAKPRGKAPFHALRSTMPQIINTPSVLFRFIQFMKTQASLNILQFCLTLEDFNKRSLVPDLTDHDEKELLKEAKTIYNKYFVKDAPDFIPFETSIVDSLRKVVQSSSDQLTRIEMATPLYRAYEHVFDQLEHTYLPLFHQSDEYFNMICGNRDRDKPAVKPTQRALKKKLEPIGKKLVNSLKDILPLSK</sequence>
<dbReference type="SMART" id="SM00313">
    <property type="entry name" value="PXA"/>
    <property type="match status" value="1"/>
</dbReference>
<reference evidence="1" key="1">
    <citation type="submission" date="2020-04" db="EMBL/GenBank/DDBJ databases">
        <authorList>
            <person name="Alioto T."/>
            <person name="Alioto T."/>
            <person name="Gomez Garrido J."/>
        </authorList>
    </citation>
    <scope>NUCLEOTIDE SEQUENCE</scope>
    <source>
        <strain evidence="1">A484AB</strain>
    </source>
</reference>